<evidence type="ECO:0000313" key="2">
    <source>
        <dbReference type="Proteomes" id="UP001352852"/>
    </source>
</evidence>
<protein>
    <recommendedName>
        <fullName evidence="3">Secreted protein</fullName>
    </recommendedName>
</protein>
<proteinExistence type="predicted"/>
<dbReference type="Proteomes" id="UP001352852">
    <property type="component" value="Unassembled WGS sequence"/>
</dbReference>
<reference evidence="1 2" key="1">
    <citation type="submission" date="2021-06" db="EMBL/GenBank/DDBJ databases">
        <authorList>
            <person name="Palmer J.M."/>
        </authorList>
    </citation>
    <scope>NUCLEOTIDE SEQUENCE [LARGE SCALE GENOMIC DNA]</scope>
    <source>
        <strain evidence="1 2">CL_MEX2019</strain>
        <tissue evidence="1">Muscle</tissue>
    </source>
</reference>
<organism evidence="1 2">
    <name type="scientific">Characodon lateralis</name>
    <dbReference type="NCBI Taxonomy" id="208331"/>
    <lineage>
        <taxon>Eukaryota</taxon>
        <taxon>Metazoa</taxon>
        <taxon>Chordata</taxon>
        <taxon>Craniata</taxon>
        <taxon>Vertebrata</taxon>
        <taxon>Euteleostomi</taxon>
        <taxon>Actinopterygii</taxon>
        <taxon>Neopterygii</taxon>
        <taxon>Teleostei</taxon>
        <taxon>Neoteleostei</taxon>
        <taxon>Acanthomorphata</taxon>
        <taxon>Ovalentaria</taxon>
        <taxon>Atherinomorphae</taxon>
        <taxon>Cyprinodontiformes</taxon>
        <taxon>Goodeidae</taxon>
        <taxon>Characodon</taxon>
    </lineage>
</organism>
<sequence>MPQSHVFCNLFFSSVFSSTRLCINPDQLPSPHRGKATLQHYGATSMSHYMDGFQIDMQCFFLATLPKGNIFIKTKFKTNRYCIDRFLHLSSGSLQLHQSCQGYLRCLSN</sequence>
<accession>A0ABU7D870</accession>
<name>A0ABU7D870_9TELE</name>
<evidence type="ECO:0000313" key="1">
    <source>
        <dbReference type="EMBL" id="MED6269893.1"/>
    </source>
</evidence>
<dbReference type="EMBL" id="JAHUTJ010016587">
    <property type="protein sequence ID" value="MED6269893.1"/>
    <property type="molecule type" value="Genomic_DNA"/>
</dbReference>
<evidence type="ECO:0008006" key="3">
    <source>
        <dbReference type="Google" id="ProtNLM"/>
    </source>
</evidence>
<keyword evidence="2" id="KW-1185">Reference proteome</keyword>
<comment type="caution">
    <text evidence="1">The sequence shown here is derived from an EMBL/GenBank/DDBJ whole genome shotgun (WGS) entry which is preliminary data.</text>
</comment>
<gene>
    <name evidence="1" type="ORF">CHARACLAT_004230</name>
</gene>